<proteinExistence type="predicted"/>
<organism evidence="11 12">
    <name type="scientific">Priestia megaterium</name>
    <name type="common">Bacillus megaterium</name>
    <dbReference type="NCBI Taxonomy" id="1404"/>
    <lineage>
        <taxon>Bacteria</taxon>
        <taxon>Bacillati</taxon>
        <taxon>Bacillota</taxon>
        <taxon>Bacilli</taxon>
        <taxon>Bacillales</taxon>
        <taxon>Bacillaceae</taxon>
        <taxon>Priestia</taxon>
    </lineage>
</organism>
<protein>
    <recommendedName>
        <fullName evidence="2">histidine kinase</fullName>
        <ecNumber evidence="2">2.7.13.3</ecNumber>
    </recommendedName>
</protein>
<dbReference type="GO" id="GO:0005524">
    <property type="term" value="F:ATP binding"/>
    <property type="evidence" value="ECO:0007669"/>
    <property type="project" value="UniProtKB-KW"/>
</dbReference>
<feature type="domain" description="Histidine kinase" evidence="10">
    <location>
        <begin position="245"/>
        <end position="455"/>
    </location>
</feature>
<evidence type="ECO:0000256" key="6">
    <source>
        <dbReference type="ARBA" id="ARBA00022777"/>
    </source>
</evidence>
<dbReference type="InterPro" id="IPR036890">
    <property type="entry name" value="HATPase_C_sf"/>
</dbReference>
<evidence type="ECO:0000256" key="9">
    <source>
        <dbReference type="SAM" id="Phobius"/>
    </source>
</evidence>
<dbReference type="CDD" id="cd00075">
    <property type="entry name" value="HATPase"/>
    <property type="match status" value="1"/>
</dbReference>
<dbReference type="GO" id="GO:0000160">
    <property type="term" value="P:phosphorelay signal transduction system"/>
    <property type="evidence" value="ECO:0007669"/>
    <property type="project" value="UniProtKB-KW"/>
</dbReference>
<dbReference type="InterPro" id="IPR005467">
    <property type="entry name" value="His_kinase_dom"/>
</dbReference>
<dbReference type="PRINTS" id="PR00344">
    <property type="entry name" value="BCTRLSENSOR"/>
</dbReference>
<dbReference type="PROSITE" id="PS50109">
    <property type="entry name" value="HIS_KIN"/>
    <property type="match status" value="1"/>
</dbReference>
<sequence length="470" mass="53977">MIALFLISTIFAIISYRYDPKSPSIRWGVLVLVCAALAGLSRATIESFLPTLDKFNMDFNLLDSLLYYLRIITGFISIYFFPYALLMWAITYSDKFAKRAIQICKYLLPIPIIFMLKTTVYYPDIIPDFHSMLYWAVPYIIAACLIHIYAWYTESDFNKKKQRITTISISFPVMLSALILNYIVRAVDNHHQYWRYMIVFLVLAFFIFLWKALKKGAGSLNGIKLRYEREAHRKTREAINKGTQLLNHAIKNQIYKINSSLQTINVDELNSSSQNSIEIINRSSRHLTEIIECMHSKTQEIEIIKSQNNLNKLVDESLEDLKLDLYKKNIKVEKLYSPEGNTVYCDRTHTYEVFINILKNSIEAVDDGGEIKVNISPKNSKNVMVSFSDNGMGIPSENLKYVTDPFFSTKKKGDLNYGLGLNHCFEVMFNTGGDLKVESKVGEGTTIKLTFPIHLKKGDVYEKSNSSSTN</sequence>
<evidence type="ECO:0000256" key="8">
    <source>
        <dbReference type="ARBA" id="ARBA00023012"/>
    </source>
</evidence>
<dbReference type="RefSeq" id="WP_274588435.1">
    <property type="nucleotide sequence ID" value="NZ_JARAOX010000046.1"/>
</dbReference>
<dbReference type="InterPro" id="IPR004358">
    <property type="entry name" value="Sig_transdc_His_kin-like_C"/>
</dbReference>
<keyword evidence="8" id="KW-0902">Two-component regulatory system</keyword>
<feature type="transmembrane region" description="Helical" evidence="9">
    <location>
        <begin position="65"/>
        <end position="91"/>
    </location>
</feature>
<keyword evidence="7 11" id="KW-0067">ATP-binding</keyword>
<evidence type="ECO:0000256" key="7">
    <source>
        <dbReference type="ARBA" id="ARBA00022840"/>
    </source>
</evidence>
<evidence type="ECO:0000313" key="11">
    <source>
        <dbReference type="EMBL" id="MDD9781012.1"/>
    </source>
</evidence>
<evidence type="ECO:0000256" key="5">
    <source>
        <dbReference type="ARBA" id="ARBA00022741"/>
    </source>
</evidence>
<comment type="catalytic activity">
    <reaction evidence="1">
        <text>ATP + protein L-histidine = ADP + protein N-phospho-L-histidine.</text>
        <dbReference type="EC" id="2.7.13.3"/>
    </reaction>
</comment>
<comment type="caution">
    <text evidence="11">The sequence shown here is derived from an EMBL/GenBank/DDBJ whole genome shotgun (WGS) entry which is preliminary data.</text>
</comment>
<evidence type="ECO:0000259" key="10">
    <source>
        <dbReference type="PROSITE" id="PS50109"/>
    </source>
</evidence>
<dbReference type="InterPro" id="IPR003594">
    <property type="entry name" value="HATPase_dom"/>
</dbReference>
<feature type="transmembrane region" description="Helical" evidence="9">
    <location>
        <begin position="134"/>
        <end position="152"/>
    </location>
</feature>
<evidence type="ECO:0000313" key="12">
    <source>
        <dbReference type="Proteomes" id="UP001213771"/>
    </source>
</evidence>
<evidence type="ECO:0000256" key="2">
    <source>
        <dbReference type="ARBA" id="ARBA00012438"/>
    </source>
</evidence>
<keyword evidence="9" id="KW-1133">Transmembrane helix</keyword>
<feature type="transmembrane region" description="Helical" evidence="9">
    <location>
        <begin position="193"/>
        <end position="213"/>
    </location>
</feature>
<dbReference type="Pfam" id="PF02518">
    <property type="entry name" value="HATPase_c"/>
    <property type="match status" value="1"/>
</dbReference>
<dbReference type="PANTHER" id="PTHR43065">
    <property type="entry name" value="SENSOR HISTIDINE KINASE"/>
    <property type="match status" value="1"/>
</dbReference>
<dbReference type="EMBL" id="JARAOX010000046">
    <property type="protein sequence ID" value="MDD9781012.1"/>
    <property type="molecule type" value="Genomic_DNA"/>
</dbReference>
<feature type="transmembrane region" description="Helical" evidence="9">
    <location>
        <begin position="164"/>
        <end position="187"/>
    </location>
</feature>
<keyword evidence="5" id="KW-0547">Nucleotide-binding</keyword>
<keyword evidence="9" id="KW-0812">Transmembrane</keyword>
<dbReference type="Proteomes" id="UP001213771">
    <property type="component" value="Unassembled WGS sequence"/>
</dbReference>
<gene>
    <name evidence="11" type="ORF">PVE99_00775</name>
</gene>
<evidence type="ECO:0000256" key="3">
    <source>
        <dbReference type="ARBA" id="ARBA00022553"/>
    </source>
</evidence>
<dbReference type="AlphaFoldDB" id="A0ABD4WLE0"/>
<dbReference type="EC" id="2.7.13.3" evidence="2"/>
<evidence type="ECO:0000256" key="4">
    <source>
        <dbReference type="ARBA" id="ARBA00022679"/>
    </source>
</evidence>
<keyword evidence="3" id="KW-0597">Phosphoprotein</keyword>
<accession>A0ABD4WLE0</accession>
<feature type="transmembrane region" description="Helical" evidence="9">
    <location>
        <begin position="103"/>
        <end position="122"/>
    </location>
</feature>
<reference evidence="11 12" key="1">
    <citation type="submission" date="2023-02" db="EMBL/GenBank/DDBJ databases">
        <authorList>
            <person name="Olszewska D."/>
        </authorList>
    </citation>
    <scope>NUCLEOTIDE SEQUENCE [LARGE SCALE GENOMIC DNA]</scope>
    <source>
        <strain evidence="11 12">FDU301</strain>
    </source>
</reference>
<keyword evidence="6" id="KW-0418">Kinase</keyword>
<evidence type="ECO:0000256" key="1">
    <source>
        <dbReference type="ARBA" id="ARBA00000085"/>
    </source>
</evidence>
<dbReference type="PANTHER" id="PTHR43065:SF10">
    <property type="entry name" value="PEROXIDE STRESS-ACTIVATED HISTIDINE KINASE MAK3"/>
    <property type="match status" value="1"/>
</dbReference>
<keyword evidence="4" id="KW-0808">Transferase</keyword>
<name>A0ABD4WLE0_PRIMG</name>
<keyword evidence="9" id="KW-0472">Membrane</keyword>
<feature type="transmembrane region" description="Helical" evidence="9">
    <location>
        <begin position="27"/>
        <end position="45"/>
    </location>
</feature>
<dbReference type="GO" id="GO:0004673">
    <property type="term" value="F:protein histidine kinase activity"/>
    <property type="evidence" value="ECO:0007669"/>
    <property type="project" value="UniProtKB-EC"/>
</dbReference>
<dbReference type="SUPFAM" id="SSF55874">
    <property type="entry name" value="ATPase domain of HSP90 chaperone/DNA topoisomerase II/histidine kinase"/>
    <property type="match status" value="1"/>
</dbReference>
<dbReference type="SMART" id="SM00387">
    <property type="entry name" value="HATPase_c"/>
    <property type="match status" value="1"/>
</dbReference>
<dbReference type="Gene3D" id="3.30.565.10">
    <property type="entry name" value="Histidine kinase-like ATPase, C-terminal domain"/>
    <property type="match status" value="1"/>
</dbReference>